<feature type="compositionally biased region" description="Polar residues" evidence="1">
    <location>
        <begin position="355"/>
        <end position="364"/>
    </location>
</feature>
<proteinExistence type="predicted"/>
<feature type="compositionally biased region" description="Polar residues" evidence="1">
    <location>
        <begin position="287"/>
        <end position="300"/>
    </location>
</feature>
<feature type="compositionally biased region" description="Acidic residues" evidence="1">
    <location>
        <begin position="146"/>
        <end position="156"/>
    </location>
</feature>
<accession>A0A0J0XJZ5</accession>
<feature type="compositionally biased region" description="Basic residues" evidence="1">
    <location>
        <begin position="261"/>
        <end position="270"/>
    </location>
</feature>
<evidence type="ECO:0000313" key="4">
    <source>
        <dbReference type="Proteomes" id="UP000053611"/>
    </source>
</evidence>
<feature type="compositionally biased region" description="Acidic residues" evidence="1">
    <location>
        <begin position="233"/>
        <end position="242"/>
    </location>
</feature>
<feature type="compositionally biased region" description="Acidic residues" evidence="1">
    <location>
        <begin position="317"/>
        <end position="330"/>
    </location>
</feature>
<gene>
    <name evidence="3" type="ORF">CC85DRAFT_329139</name>
</gene>
<dbReference type="EMBL" id="KQ087219">
    <property type="protein sequence ID" value="KLT41406.1"/>
    <property type="molecule type" value="Genomic_DNA"/>
</dbReference>
<feature type="region of interest" description="Disordered" evidence="1">
    <location>
        <begin position="75"/>
        <end position="372"/>
    </location>
</feature>
<feature type="compositionally biased region" description="Polar residues" evidence="1">
    <location>
        <begin position="132"/>
        <end position="145"/>
    </location>
</feature>
<keyword evidence="4" id="KW-1185">Reference proteome</keyword>
<evidence type="ECO:0000256" key="1">
    <source>
        <dbReference type="SAM" id="MobiDB-lite"/>
    </source>
</evidence>
<reference evidence="3 4" key="1">
    <citation type="submission" date="2015-03" db="EMBL/GenBank/DDBJ databases">
        <title>Genomics and transcriptomics of the oil-accumulating basidiomycete yeast T. oleaginosus allow insights into substrate utilization and the diverse evolutionary trajectories of mating systems in fungi.</title>
        <authorList>
            <consortium name="DOE Joint Genome Institute"/>
            <person name="Kourist R."/>
            <person name="Kracht O."/>
            <person name="Bracharz F."/>
            <person name="Lipzen A."/>
            <person name="Nolan M."/>
            <person name="Ohm R."/>
            <person name="Grigoriev I."/>
            <person name="Sun S."/>
            <person name="Heitman J."/>
            <person name="Bruck T."/>
            <person name="Nowrousian M."/>
        </authorList>
    </citation>
    <scope>NUCLEOTIDE SEQUENCE [LARGE SCALE GENOMIC DNA]</scope>
    <source>
        <strain evidence="3 4">IBC0246</strain>
    </source>
</reference>
<feature type="compositionally biased region" description="Polar residues" evidence="1">
    <location>
        <begin position="101"/>
        <end position="121"/>
    </location>
</feature>
<evidence type="ECO:0000313" key="3">
    <source>
        <dbReference type="EMBL" id="KLT41406.1"/>
    </source>
</evidence>
<feature type="compositionally biased region" description="Basic and acidic residues" evidence="1">
    <location>
        <begin position="75"/>
        <end position="91"/>
    </location>
</feature>
<name>A0A0J0XJZ5_9TREE</name>
<organism evidence="3 4">
    <name type="scientific">Cutaneotrichosporon oleaginosum</name>
    <dbReference type="NCBI Taxonomy" id="879819"/>
    <lineage>
        <taxon>Eukaryota</taxon>
        <taxon>Fungi</taxon>
        <taxon>Dikarya</taxon>
        <taxon>Basidiomycota</taxon>
        <taxon>Agaricomycotina</taxon>
        <taxon>Tremellomycetes</taxon>
        <taxon>Trichosporonales</taxon>
        <taxon>Trichosporonaceae</taxon>
        <taxon>Cutaneotrichosporon</taxon>
    </lineage>
</organism>
<sequence length="390" mass="41454">MNMYLFALLCAAMLAAAVPNPPRAPTTVAVPRGAEPAPEWWEDDDWKDEWQDDEWQDNQWHDCDDEIVAFTAHGGYRDGTDASDDTFDKDAGVNTSDDDTSNGTSYFDETTETVSNTTLSSGPGADADPATAMNSPDTNTYSNATSDEEDEDESDEDKPVHTPPGEARLNSSAADPALHASPKPSDSSPAQTSKSFSDSASPQSGATGHSRNSEAQAAAFSADIDAHDHDDLPFCDELEDEAPWVASEAASLHGDEGRKYTGQHHSHQPHNSRPETAPIEGKDHPLSVNSDTHASSSPAPNTEAEVNIYSATHNDGDTEDEDEDSCEEAGNENNDLKAPPSGHCGQPHLPLIPSDNFTSNSSPNAAEDAAGDAGCFDDDVFATDLASEFA</sequence>
<feature type="compositionally biased region" description="Polar residues" evidence="1">
    <location>
        <begin position="184"/>
        <end position="214"/>
    </location>
</feature>
<feature type="signal peptide" evidence="2">
    <location>
        <begin position="1"/>
        <end position="17"/>
    </location>
</feature>
<dbReference type="RefSeq" id="XP_018277897.1">
    <property type="nucleotide sequence ID" value="XM_018426767.1"/>
</dbReference>
<dbReference type="AlphaFoldDB" id="A0A0J0XJZ5"/>
<dbReference type="GeneID" id="28987370"/>
<evidence type="ECO:0000256" key="2">
    <source>
        <dbReference type="SAM" id="SignalP"/>
    </source>
</evidence>
<protein>
    <submittedName>
        <fullName evidence="3">Uncharacterized protein</fullName>
    </submittedName>
</protein>
<dbReference type="Proteomes" id="UP000053611">
    <property type="component" value="Unassembled WGS sequence"/>
</dbReference>
<keyword evidence="2" id="KW-0732">Signal</keyword>
<feature type="chain" id="PRO_5005245499" evidence="2">
    <location>
        <begin position="18"/>
        <end position="390"/>
    </location>
</feature>